<dbReference type="InterPro" id="IPR036182">
    <property type="entry name" value="PCuAC_sf"/>
</dbReference>
<reference evidence="2 3" key="1">
    <citation type="submission" date="2019-06" db="EMBL/GenBank/DDBJ databases">
        <title>Sequencing the genomes of 1000 actinobacteria strains.</title>
        <authorList>
            <person name="Klenk H.-P."/>
        </authorList>
    </citation>
    <scope>NUCLEOTIDE SEQUENCE [LARGE SCALE GENOMIC DNA]</scope>
    <source>
        <strain evidence="2 3">DSM 45456</strain>
    </source>
</reference>
<feature type="compositionally biased region" description="Basic and acidic residues" evidence="1">
    <location>
        <begin position="145"/>
        <end position="159"/>
    </location>
</feature>
<dbReference type="InterPro" id="IPR007410">
    <property type="entry name" value="LpqE-like"/>
</dbReference>
<feature type="region of interest" description="Disordered" evidence="1">
    <location>
        <begin position="132"/>
        <end position="159"/>
    </location>
</feature>
<organism evidence="2 3">
    <name type="scientific">Saccharothrix saharensis</name>
    <dbReference type="NCBI Taxonomy" id="571190"/>
    <lineage>
        <taxon>Bacteria</taxon>
        <taxon>Bacillati</taxon>
        <taxon>Actinomycetota</taxon>
        <taxon>Actinomycetes</taxon>
        <taxon>Pseudonocardiales</taxon>
        <taxon>Pseudonocardiaceae</taxon>
        <taxon>Saccharothrix</taxon>
    </lineage>
</organism>
<dbReference type="Pfam" id="PF04314">
    <property type="entry name" value="PCuAC"/>
    <property type="match status" value="1"/>
</dbReference>
<name>A0A543JNN4_9PSEU</name>
<comment type="caution">
    <text evidence="2">The sequence shown here is derived from an EMBL/GenBank/DDBJ whole genome shotgun (WGS) entry which is preliminary data.</text>
</comment>
<sequence>MGSNEEVGTVKLRNVFVEAPPDIEYRYGPGDEAIVRLELFSEADDPATLVSVRTDLAQRVEMIADPDCDGERERVSSIVVPPEGAVNEPGSPHSAYHLRIVDFRREVLAGTTVPLVFTFRDAGEVTVDAMVEAGDDGDVPPPRADCPKKGERRGPRTPR</sequence>
<dbReference type="Proteomes" id="UP000316628">
    <property type="component" value="Unassembled WGS sequence"/>
</dbReference>
<evidence type="ECO:0000256" key="1">
    <source>
        <dbReference type="SAM" id="MobiDB-lite"/>
    </source>
</evidence>
<dbReference type="EMBL" id="VFPP01000001">
    <property type="protein sequence ID" value="TQM84449.1"/>
    <property type="molecule type" value="Genomic_DNA"/>
</dbReference>
<dbReference type="SUPFAM" id="SSF110087">
    <property type="entry name" value="DR1885-like metal-binding protein"/>
    <property type="match status" value="1"/>
</dbReference>
<evidence type="ECO:0000313" key="2">
    <source>
        <dbReference type="EMBL" id="TQM84449.1"/>
    </source>
</evidence>
<dbReference type="Gene3D" id="2.60.40.1890">
    <property type="entry name" value="PCu(A)C copper chaperone"/>
    <property type="match status" value="1"/>
</dbReference>
<evidence type="ECO:0000313" key="3">
    <source>
        <dbReference type="Proteomes" id="UP000316628"/>
    </source>
</evidence>
<accession>A0A543JNN4</accession>
<gene>
    <name evidence="2" type="ORF">FHX81_6895</name>
</gene>
<dbReference type="AlphaFoldDB" id="A0A543JNN4"/>
<keyword evidence="3" id="KW-1185">Reference proteome</keyword>
<proteinExistence type="predicted"/>
<protein>
    <submittedName>
        <fullName evidence="2">Uncharacterized protein DUF461</fullName>
    </submittedName>
</protein>